<dbReference type="EMBL" id="JMSZ01000032">
    <property type="protein sequence ID" value="KDE38932.1"/>
    <property type="molecule type" value="Genomic_DNA"/>
</dbReference>
<organism evidence="3 4">
    <name type="scientific">Nitrincola lacisaponensis</name>
    <dbReference type="NCBI Taxonomy" id="267850"/>
    <lineage>
        <taxon>Bacteria</taxon>
        <taxon>Pseudomonadati</taxon>
        <taxon>Pseudomonadota</taxon>
        <taxon>Gammaproteobacteria</taxon>
        <taxon>Oceanospirillales</taxon>
        <taxon>Oceanospirillaceae</taxon>
        <taxon>Nitrincola</taxon>
    </lineage>
</organism>
<dbReference type="STRING" id="267850.ADINL_2061"/>
<dbReference type="PANTHER" id="PTHR38109:SF1">
    <property type="entry name" value="PROTEIN YCGL"/>
    <property type="match status" value="1"/>
</dbReference>
<keyword evidence="4" id="KW-1185">Reference proteome</keyword>
<dbReference type="PANTHER" id="PTHR38109">
    <property type="entry name" value="PROTEIN YCGL"/>
    <property type="match status" value="1"/>
</dbReference>
<dbReference type="SUPFAM" id="SSF160191">
    <property type="entry name" value="YcgL-like"/>
    <property type="match status" value="1"/>
</dbReference>
<evidence type="ECO:0000259" key="2">
    <source>
        <dbReference type="PROSITE" id="PS51648"/>
    </source>
</evidence>
<proteinExistence type="inferred from homology"/>
<comment type="caution">
    <text evidence="3">The sequence shown here is derived from an EMBL/GenBank/DDBJ whole genome shotgun (WGS) entry which is preliminary data.</text>
</comment>
<gene>
    <name evidence="3" type="ORF">ADINL_2061</name>
</gene>
<dbReference type="RefSeq" id="WP_036547424.1">
    <property type="nucleotide sequence ID" value="NZ_JMSZ01000032.1"/>
</dbReference>
<feature type="domain" description="YcgL" evidence="2">
    <location>
        <begin position="2"/>
        <end position="86"/>
    </location>
</feature>
<dbReference type="PATRIC" id="fig|267850.7.peg.2029"/>
<protein>
    <recommendedName>
        <fullName evidence="1">YcgL domain-containing protein ADINL_2061</fullName>
    </recommendedName>
</protein>
<accession>A0A063Y359</accession>
<name>A0A063Y359_9GAMM</name>
<evidence type="ECO:0000313" key="3">
    <source>
        <dbReference type="EMBL" id="KDE38932.1"/>
    </source>
</evidence>
<evidence type="ECO:0000313" key="4">
    <source>
        <dbReference type="Proteomes" id="UP000027318"/>
    </source>
</evidence>
<sequence length="95" mass="11048">MLICSIYRSARKDEMYLYVDKRDGLKPVPEALMERFGKAVHVMDMPMTPGRTLARVDAAKVLEAIRDKGFFLQMPPPKEDYLLDLYRERPETGVR</sequence>
<dbReference type="AlphaFoldDB" id="A0A063Y359"/>
<dbReference type="Pfam" id="PF05166">
    <property type="entry name" value="YcgL"/>
    <property type="match status" value="1"/>
</dbReference>
<dbReference type="PROSITE" id="PS51648">
    <property type="entry name" value="YCGL"/>
    <property type="match status" value="1"/>
</dbReference>
<dbReference type="OrthoDB" id="7062382at2"/>
<evidence type="ECO:0000256" key="1">
    <source>
        <dbReference type="HAMAP-Rule" id="MF_01866"/>
    </source>
</evidence>
<dbReference type="HAMAP" id="MF_01866">
    <property type="entry name" value="UPF0745"/>
    <property type="match status" value="1"/>
</dbReference>
<dbReference type="Proteomes" id="UP000027318">
    <property type="component" value="Unassembled WGS sequence"/>
</dbReference>
<dbReference type="InterPro" id="IPR038068">
    <property type="entry name" value="YcgL-like_sf"/>
</dbReference>
<dbReference type="InterPro" id="IPR027354">
    <property type="entry name" value="YcgL_dom"/>
</dbReference>
<dbReference type="Gene3D" id="3.10.510.20">
    <property type="entry name" value="YcgL domain"/>
    <property type="match status" value="1"/>
</dbReference>
<reference evidence="3 4" key="1">
    <citation type="journal article" date="2005" name="Int. J. Syst. Evol. Microbiol.">
        <title>Nitrincola lacisaponensis gen. nov., sp. nov., a novel alkaliphilic bacterium isolated from an alkaline, saline lake.</title>
        <authorList>
            <person name="Dimitriu P.A."/>
            <person name="Shukla S.K."/>
            <person name="Conradt J."/>
            <person name="Marquez M.C."/>
            <person name="Ventosa A."/>
            <person name="Maglia A."/>
            <person name="Peyton B.M."/>
            <person name="Pinkart H.C."/>
            <person name="Mormile M.R."/>
        </authorList>
    </citation>
    <scope>NUCLEOTIDE SEQUENCE [LARGE SCALE GENOMIC DNA]</scope>
    <source>
        <strain evidence="3 4">4CA</strain>
    </source>
</reference>